<dbReference type="AlphaFoldDB" id="A0A0E9RET4"/>
<name>A0A0E9RET4_ANGAN</name>
<proteinExistence type="predicted"/>
<feature type="chain" id="PRO_5002431867" evidence="1">
    <location>
        <begin position="22"/>
        <end position="43"/>
    </location>
</feature>
<accession>A0A0E9RET4</accession>
<sequence>MLLPAWLHLMLLFLALDVTFGENPQSDFDMSGLFISLCFQNVM</sequence>
<protein>
    <submittedName>
        <fullName evidence="2">Uncharacterized protein</fullName>
    </submittedName>
</protein>
<evidence type="ECO:0000313" key="2">
    <source>
        <dbReference type="EMBL" id="JAH27666.1"/>
    </source>
</evidence>
<dbReference type="EMBL" id="GBXM01080911">
    <property type="protein sequence ID" value="JAH27666.1"/>
    <property type="molecule type" value="Transcribed_RNA"/>
</dbReference>
<evidence type="ECO:0000256" key="1">
    <source>
        <dbReference type="SAM" id="SignalP"/>
    </source>
</evidence>
<reference evidence="2" key="2">
    <citation type="journal article" date="2015" name="Fish Shellfish Immunol.">
        <title>Early steps in the European eel (Anguilla anguilla)-Vibrio vulnificus interaction in the gills: Role of the RtxA13 toxin.</title>
        <authorList>
            <person name="Callol A."/>
            <person name="Pajuelo D."/>
            <person name="Ebbesson L."/>
            <person name="Teles M."/>
            <person name="MacKenzie S."/>
            <person name="Amaro C."/>
        </authorList>
    </citation>
    <scope>NUCLEOTIDE SEQUENCE</scope>
</reference>
<reference evidence="2" key="1">
    <citation type="submission" date="2014-11" db="EMBL/GenBank/DDBJ databases">
        <authorList>
            <person name="Amaro Gonzalez C."/>
        </authorList>
    </citation>
    <scope>NUCLEOTIDE SEQUENCE</scope>
</reference>
<organism evidence="2">
    <name type="scientific">Anguilla anguilla</name>
    <name type="common">European freshwater eel</name>
    <name type="synonym">Muraena anguilla</name>
    <dbReference type="NCBI Taxonomy" id="7936"/>
    <lineage>
        <taxon>Eukaryota</taxon>
        <taxon>Metazoa</taxon>
        <taxon>Chordata</taxon>
        <taxon>Craniata</taxon>
        <taxon>Vertebrata</taxon>
        <taxon>Euteleostomi</taxon>
        <taxon>Actinopterygii</taxon>
        <taxon>Neopterygii</taxon>
        <taxon>Teleostei</taxon>
        <taxon>Anguilliformes</taxon>
        <taxon>Anguillidae</taxon>
        <taxon>Anguilla</taxon>
    </lineage>
</organism>
<feature type="signal peptide" evidence="1">
    <location>
        <begin position="1"/>
        <end position="21"/>
    </location>
</feature>
<keyword evidence="1" id="KW-0732">Signal</keyword>